<comment type="caution">
    <text evidence="1">The sequence shown here is derived from an EMBL/GenBank/DDBJ whole genome shotgun (WGS) entry which is preliminary data.</text>
</comment>
<gene>
    <name evidence="1" type="ORF">BURMUCGD2_1953</name>
</gene>
<accession>B9BM84</accession>
<dbReference type="AlphaFoldDB" id="B9BM84"/>
<proteinExistence type="predicted"/>
<sequence>MTVPTALSAFAGDAHRRDSRRISLRMLRALDGMARRDASAKRA</sequence>
<dbReference type="EMBL" id="ACFC01000003">
    <property type="protein sequence ID" value="EEE07744.1"/>
    <property type="molecule type" value="Genomic_DNA"/>
</dbReference>
<evidence type="ECO:0000313" key="2">
    <source>
        <dbReference type="Proteomes" id="UP000004535"/>
    </source>
</evidence>
<name>B9BM84_9BURK</name>
<protein>
    <submittedName>
        <fullName evidence="1">Uncharacterized protein</fullName>
    </submittedName>
</protein>
<reference evidence="1 2" key="1">
    <citation type="journal article" date="2012" name="J. Bacteriol.">
        <title>Draft Genome Sequence Determination for Cystic Fibrosis and Chronic Granulomatous Disease Burkholderia multivorans Isolates.</title>
        <authorList>
            <person name="Varga J.J."/>
            <person name="Losada L."/>
            <person name="Zelazny A.M."/>
            <person name="Brinkac L."/>
            <person name="Harkins D."/>
            <person name="Radune D."/>
            <person name="Hostetler J."/>
            <person name="Sampaio E.P."/>
            <person name="Ronning C.M."/>
            <person name="Nierman W.C."/>
            <person name="Greenberg D.E."/>
            <person name="Holland S.M."/>
            <person name="Goldberg J.B."/>
        </authorList>
    </citation>
    <scope>NUCLEOTIDE SEQUENCE [LARGE SCALE GENOMIC DNA]</scope>
    <source>
        <strain evidence="1 2">CGD2</strain>
    </source>
</reference>
<evidence type="ECO:0000313" key="1">
    <source>
        <dbReference type="EMBL" id="EEE07744.1"/>
    </source>
</evidence>
<organism evidence="1 2">
    <name type="scientific">Burkholderia multivorans CGD2</name>
    <dbReference type="NCBI Taxonomy" id="513052"/>
    <lineage>
        <taxon>Bacteria</taxon>
        <taxon>Pseudomonadati</taxon>
        <taxon>Pseudomonadota</taxon>
        <taxon>Betaproteobacteria</taxon>
        <taxon>Burkholderiales</taxon>
        <taxon>Burkholderiaceae</taxon>
        <taxon>Burkholderia</taxon>
        <taxon>Burkholderia cepacia complex</taxon>
    </lineage>
</organism>
<dbReference type="Proteomes" id="UP000004535">
    <property type="component" value="Unassembled WGS sequence"/>
</dbReference>